<accession>A0A0P8B5Q7</accession>
<keyword evidence="1" id="KW-0472">Membrane</keyword>
<keyword evidence="1" id="KW-1133">Transmembrane helix</keyword>
<dbReference type="InterPro" id="IPR024399">
    <property type="entry name" value="DUF2628"/>
</dbReference>
<sequence>MKQYKIFTHPSGQQEAVKQGWSWPGFCFGGFWALVKKMWGLAALILIGGFSIGFLLGFIMPLDTANLVTNIIALGIAIAIGMNGNQLREQNLLSRGYQVSDELVDAKNPDGAVARFLENETSVAA</sequence>
<feature type="transmembrane region" description="Helical" evidence="1">
    <location>
        <begin position="65"/>
        <end position="85"/>
    </location>
</feature>
<gene>
    <name evidence="2" type="ORF">HLUCCX14_08710</name>
</gene>
<proteinExistence type="predicted"/>
<organism evidence="2 3">
    <name type="scientific">Marinobacter excellens HL-55</name>
    <dbReference type="NCBI Taxonomy" id="1305731"/>
    <lineage>
        <taxon>Bacteria</taxon>
        <taxon>Pseudomonadati</taxon>
        <taxon>Pseudomonadota</taxon>
        <taxon>Gammaproteobacteria</taxon>
        <taxon>Pseudomonadales</taxon>
        <taxon>Marinobacteraceae</taxon>
        <taxon>Marinobacter</taxon>
    </lineage>
</organism>
<dbReference type="OrthoDB" id="7597043at2"/>
<dbReference type="Proteomes" id="UP000050416">
    <property type="component" value="Unassembled WGS sequence"/>
</dbReference>
<evidence type="ECO:0008006" key="4">
    <source>
        <dbReference type="Google" id="ProtNLM"/>
    </source>
</evidence>
<dbReference type="AlphaFoldDB" id="A0A0P8B5Q7"/>
<dbReference type="PATRIC" id="fig|1305731.5.peg.81"/>
<evidence type="ECO:0000313" key="3">
    <source>
        <dbReference type="Proteomes" id="UP000050416"/>
    </source>
</evidence>
<name>A0A0P8B5Q7_9GAMM</name>
<reference evidence="2 3" key="1">
    <citation type="submission" date="2015-09" db="EMBL/GenBank/DDBJ databases">
        <title>Identification and resolution of microdiversity through metagenomic sequencing of parallel consortia.</title>
        <authorList>
            <person name="Nelson W.C."/>
            <person name="Romine M.F."/>
            <person name="Lindemann S.R."/>
        </authorList>
    </citation>
    <scope>NUCLEOTIDE SEQUENCE [LARGE SCALE GENOMIC DNA]</scope>
    <source>
        <strain evidence="2">HL-55</strain>
    </source>
</reference>
<dbReference type="EMBL" id="LJZQ01000010">
    <property type="protein sequence ID" value="KPQ28959.1"/>
    <property type="molecule type" value="Genomic_DNA"/>
</dbReference>
<evidence type="ECO:0000256" key="1">
    <source>
        <dbReference type="SAM" id="Phobius"/>
    </source>
</evidence>
<comment type="caution">
    <text evidence="2">The sequence shown here is derived from an EMBL/GenBank/DDBJ whole genome shotgun (WGS) entry which is preliminary data.</text>
</comment>
<evidence type="ECO:0000313" key="2">
    <source>
        <dbReference type="EMBL" id="KPQ28959.1"/>
    </source>
</evidence>
<dbReference type="Pfam" id="PF10947">
    <property type="entry name" value="DUF2628"/>
    <property type="match status" value="1"/>
</dbReference>
<feature type="transmembrane region" description="Helical" evidence="1">
    <location>
        <begin position="38"/>
        <end position="59"/>
    </location>
</feature>
<protein>
    <recommendedName>
        <fullName evidence="4">DUF2628 domain-containing protein</fullName>
    </recommendedName>
</protein>
<keyword evidence="1" id="KW-0812">Transmembrane</keyword>